<dbReference type="Gene3D" id="3.40.50.620">
    <property type="entry name" value="HUPs"/>
    <property type="match status" value="1"/>
</dbReference>
<dbReference type="EMBL" id="JAEUBD010001468">
    <property type="protein sequence ID" value="KAH3661016.1"/>
    <property type="molecule type" value="Genomic_DNA"/>
</dbReference>
<protein>
    <recommendedName>
        <fullName evidence="1">Cytidyltransferase-like domain-containing protein</fullName>
    </recommendedName>
</protein>
<dbReference type="InterPro" id="IPR004821">
    <property type="entry name" value="Cyt_trans-like"/>
</dbReference>
<dbReference type="AlphaFoldDB" id="A0A9P8NXG7"/>
<accession>A0A9P8NXG7</accession>
<dbReference type="InterPro" id="IPR014729">
    <property type="entry name" value="Rossmann-like_a/b/a_fold"/>
</dbReference>
<dbReference type="NCBIfam" id="NF001985">
    <property type="entry name" value="PRK00777.1"/>
    <property type="match status" value="1"/>
</dbReference>
<comment type="caution">
    <text evidence="2">The sequence shown here is derived from an EMBL/GenBank/DDBJ whole genome shotgun (WGS) entry which is preliminary data.</text>
</comment>
<dbReference type="Proteomes" id="UP000788993">
    <property type="component" value="Unassembled WGS sequence"/>
</dbReference>
<organism evidence="2 3">
    <name type="scientific">Ogataea polymorpha</name>
    <dbReference type="NCBI Taxonomy" id="460523"/>
    <lineage>
        <taxon>Eukaryota</taxon>
        <taxon>Fungi</taxon>
        <taxon>Dikarya</taxon>
        <taxon>Ascomycota</taxon>
        <taxon>Saccharomycotina</taxon>
        <taxon>Pichiomycetes</taxon>
        <taxon>Pichiales</taxon>
        <taxon>Pichiaceae</taxon>
        <taxon>Ogataea</taxon>
    </lineage>
</organism>
<sequence length="338" mass="38163">MVPRRSKTALRATEEFSDRNFPQFCSNAQAISTVCNLWYSSDAYDTSDSSSKAFSFAGGTYFFESKTCREVLEKILSVALKRCRGRLFALLEQKPATLDQLNEYMPKIYEIVYRYNEDLDVNVVYQDPHVPDCTLIKYHLSESNLDYPTINVLDSDLDLVEPHISTKSAISTKVNSSYQQYQVSAVGGTFDHLHSGHKMLLTASVFVTARLLIIGVTGPELLKNKKYAECLESYETRVKNVKTFIKLIEPKLQIEIHQINDICGPTASVKDIDALVLSSESVQGGQYVNQVRKEKGFPELEVVQIATLGGDEADGFQNKLSSTQLRKKDYERRQVSQH</sequence>
<name>A0A9P8NXG7_9ASCO</name>
<dbReference type="PANTHER" id="PTHR10695">
    <property type="entry name" value="DEPHOSPHO-COA KINASE-RELATED"/>
    <property type="match status" value="1"/>
</dbReference>
<dbReference type="CDD" id="cd02164">
    <property type="entry name" value="PPAT_CoAS"/>
    <property type="match status" value="1"/>
</dbReference>
<keyword evidence="3" id="KW-1185">Reference proteome</keyword>
<evidence type="ECO:0000259" key="1">
    <source>
        <dbReference type="Pfam" id="PF01467"/>
    </source>
</evidence>
<dbReference type="GO" id="GO:0004140">
    <property type="term" value="F:dephospho-CoA kinase activity"/>
    <property type="evidence" value="ECO:0007669"/>
    <property type="project" value="TreeGrafter"/>
</dbReference>
<dbReference type="Pfam" id="PF01467">
    <property type="entry name" value="CTP_transf_like"/>
    <property type="match status" value="1"/>
</dbReference>
<reference evidence="2" key="1">
    <citation type="journal article" date="2021" name="Open Biol.">
        <title>Shared evolutionary footprints suggest mitochondrial oxidative damage underlies multiple complex I losses in fungi.</title>
        <authorList>
            <person name="Schikora-Tamarit M.A."/>
            <person name="Marcet-Houben M."/>
            <person name="Nosek J."/>
            <person name="Gabaldon T."/>
        </authorList>
    </citation>
    <scope>NUCLEOTIDE SEQUENCE</scope>
    <source>
        <strain evidence="2">NCAIM Y.01608</strain>
    </source>
</reference>
<evidence type="ECO:0000313" key="2">
    <source>
        <dbReference type="EMBL" id="KAH3661016.1"/>
    </source>
</evidence>
<dbReference type="PANTHER" id="PTHR10695:SF46">
    <property type="entry name" value="BIFUNCTIONAL COENZYME A SYNTHASE-RELATED"/>
    <property type="match status" value="1"/>
</dbReference>
<evidence type="ECO:0000313" key="3">
    <source>
        <dbReference type="Proteomes" id="UP000788993"/>
    </source>
</evidence>
<proteinExistence type="predicted"/>
<dbReference type="GO" id="GO:0015937">
    <property type="term" value="P:coenzyme A biosynthetic process"/>
    <property type="evidence" value="ECO:0007669"/>
    <property type="project" value="TreeGrafter"/>
</dbReference>
<feature type="domain" description="Cytidyltransferase-like" evidence="1">
    <location>
        <begin position="186"/>
        <end position="327"/>
    </location>
</feature>
<gene>
    <name evidence="2" type="ORF">OGATHE_005348</name>
</gene>
<reference evidence="2" key="2">
    <citation type="submission" date="2021-01" db="EMBL/GenBank/DDBJ databases">
        <authorList>
            <person name="Schikora-Tamarit M.A."/>
        </authorList>
    </citation>
    <scope>NUCLEOTIDE SEQUENCE</scope>
    <source>
        <strain evidence="2">NCAIM Y.01608</strain>
    </source>
</reference>
<dbReference type="SUPFAM" id="SSF52374">
    <property type="entry name" value="Nucleotidylyl transferase"/>
    <property type="match status" value="1"/>
</dbReference>